<evidence type="ECO:0000256" key="1">
    <source>
        <dbReference type="SAM" id="MobiDB-lite"/>
    </source>
</evidence>
<reference evidence="2 3" key="1">
    <citation type="submission" date="2014-04" db="EMBL/GenBank/DDBJ databases">
        <authorList>
            <consortium name="DOE Joint Genome Institute"/>
            <person name="Kuo A."/>
            <person name="Kohler A."/>
            <person name="Nagy L.G."/>
            <person name="Floudas D."/>
            <person name="Copeland A."/>
            <person name="Barry K.W."/>
            <person name="Cichocki N."/>
            <person name="Veneault-Fourrey C."/>
            <person name="LaButti K."/>
            <person name="Lindquist E.A."/>
            <person name="Lipzen A."/>
            <person name="Lundell T."/>
            <person name="Morin E."/>
            <person name="Murat C."/>
            <person name="Sun H."/>
            <person name="Tunlid A."/>
            <person name="Henrissat B."/>
            <person name="Grigoriev I.V."/>
            <person name="Hibbett D.S."/>
            <person name="Martin F."/>
            <person name="Nordberg H.P."/>
            <person name="Cantor M.N."/>
            <person name="Hua S.X."/>
        </authorList>
    </citation>
    <scope>NUCLEOTIDE SEQUENCE [LARGE SCALE GENOMIC DNA]</scope>
    <source>
        <strain evidence="2 3">LaAM-08-1</strain>
    </source>
</reference>
<organism evidence="2 3">
    <name type="scientific">Laccaria amethystina LaAM-08-1</name>
    <dbReference type="NCBI Taxonomy" id="1095629"/>
    <lineage>
        <taxon>Eukaryota</taxon>
        <taxon>Fungi</taxon>
        <taxon>Dikarya</taxon>
        <taxon>Basidiomycota</taxon>
        <taxon>Agaricomycotina</taxon>
        <taxon>Agaricomycetes</taxon>
        <taxon>Agaricomycetidae</taxon>
        <taxon>Agaricales</taxon>
        <taxon>Agaricineae</taxon>
        <taxon>Hydnangiaceae</taxon>
        <taxon>Laccaria</taxon>
    </lineage>
</organism>
<name>A0A0C9XHB6_9AGAR</name>
<dbReference type="EMBL" id="KN838754">
    <property type="protein sequence ID" value="KIJ95492.1"/>
    <property type="molecule type" value="Genomic_DNA"/>
</dbReference>
<reference evidence="3" key="2">
    <citation type="submission" date="2015-01" db="EMBL/GenBank/DDBJ databases">
        <title>Evolutionary Origins and Diversification of the Mycorrhizal Mutualists.</title>
        <authorList>
            <consortium name="DOE Joint Genome Institute"/>
            <consortium name="Mycorrhizal Genomics Consortium"/>
            <person name="Kohler A."/>
            <person name="Kuo A."/>
            <person name="Nagy L.G."/>
            <person name="Floudas D."/>
            <person name="Copeland A."/>
            <person name="Barry K.W."/>
            <person name="Cichocki N."/>
            <person name="Veneault-Fourrey C."/>
            <person name="LaButti K."/>
            <person name="Lindquist E.A."/>
            <person name="Lipzen A."/>
            <person name="Lundell T."/>
            <person name="Morin E."/>
            <person name="Murat C."/>
            <person name="Riley R."/>
            <person name="Ohm R."/>
            <person name="Sun H."/>
            <person name="Tunlid A."/>
            <person name="Henrissat B."/>
            <person name="Grigoriev I.V."/>
            <person name="Hibbett D.S."/>
            <person name="Martin F."/>
        </authorList>
    </citation>
    <scope>NUCLEOTIDE SEQUENCE [LARGE SCALE GENOMIC DNA]</scope>
    <source>
        <strain evidence="3">LaAM-08-1</strain>
    </source>
</reference>
<sequence>MCTQIPKNAPPAAHELSDPGNNAYPAFAERFGFDAQTVTNQVLDRATTRATWVLTSTTTTTTALDRCRPHAAFAHPRPGSPPSLVDTAALSSHRAVDHRHRWLCSAVDLLPLSFVNGLRSGAHKYAKVIKLFNVALATARVEELEDANAAYALFTQILHPAPDLSFCIEDDDDKMLGSDRKSVGGITASY</sequence>
<gene>
    <name evidence="2" type="ORF">K443DRAFT_11352</name>
</gene>
<dbReference type="AlphaFoldDB" id="A0A0C9XHB6"/>
<protein>
    <submittedName>
        <fullName evidence="2">Uncharacterized protein</fullName>
    </submittedName>
</protein>
<dbReference type="Proteomes" id="UP000054477">
    <property type="component" value="Unassembled WGS sequence"/>
</dbReference>
<dbReference type="HOGENOM" id="CLU_1428218_0_0_1"/>
<evidence type="ECO:0000313" key="2">
    <source>
        <dbReference type="EMBL" id="KIJ95492.1"/>
    </source>
</evidence>
<evidence type="ECO:0000313" key="3">
    <source>
        <dbReference type="Proteomes" id="UP000054477"/>
    </source>
</evidence>
<proteinExistence type="predicted"/>
<accession>A0A0C9XHB6</accession>
<keyword evidence="3" id="KW-1185">Reference proteome</keyword>
<feature type="region of interest" description="Disordered" evidence="1">
    <location>
        <begin position="1"/>
        <end position="21"/>
    </location>
</feature>